<dbReference type="PROSITE" id="PS51257">
    <property type="entry name" value="PROKAR_LIPOPROTEIN"/>
    <property type="match status" value="1"/>
</dbReference>
<gene>
    <name evidence="5" type="ORF">GCM10009798_15940</name>
</gene>
<accession>A0ABN2QS05</accession>
<dbReference type="SMART" id="SM00062">
    <property type="entry name" value="PBPb"/>
    <property type="match status" value="1"/>
</dbReference>
<comment type="caution">
    <text evidence="5">The sequence shown here is derived from an EMBL/GenBank/DDBJ whole genome shotgun (WGS) entry which is preliminary data.</text>
</comment>
<dbReference type="RefSeq" id="WP_344044185.1">
    <property type="nucleotide sequence ID" value="NZ_BAAAPB010000001.1"/>
</dbReference>
<feature type="signal peptide" evidence="3">
    <location>
        <begin position="1"/>
        <end position="30"/>
    </location>
</feature>
<feature type="domain" description="Solute-binding protein family 3/N-terminal" evidence="4">
    <location>
        <begin position="80"/>
        <end position="314"/>
    </location>
</feature>
<feature type="region of interest" description="Disordered" evidence="2">
    <location>
        <begin position="37"/>
        <end position="56"/>
    </location>
</feature>
<organism evidence="5 6">
    <name type="scientific">Nocardioides panacihumi</name>
    <dbReference type="NCBI Taxonomy" id="400774"/>
    <lineage>
        <taxon>Bacteria</taxon>
        <taxon>Bacillati</taxon>
        <taxon>Actinomycetota</taxon>
        <taxon>Actinomycetes</taxon>
        <taxon>Propionibacteriales</taxon>
        <taxon>Nocardioidaceae</taxon>
        <taxon>Nocardioides</taxon>
    </lineage>
</organism>
<dbReference type="Proteomes" id="UP001500571">
    <property type="component" value="Unassembled WGS sequence"/>
</dbReference>
<reference evidence="5 6" key="1">
    <citation type="journal article" date="2019" name="Int. J. Syst. Evol. Microbiol.">
        <title>The Global Catalogue of Microorganisms (GCM) 10K type strain sequencing project: providing services to taxonomists for standard genome sequencing and annotation.</title>
        <authorList>
            <consortium name="The Broad Institute Genomics Platform"/>
            <consortium name="The Broad Institute Genome Sequencing Center for Infectious Disease"/>
            <person name="Wu L."/>
            <person name="Ma J."/>
        </authorList>
    </citation>
    <scope>NUCLEOTIDE SEQUENCE [LARGE SCALE GENOMIC DNA]</scope>
    <source>
        <strain evidence="5 6">JCM 15309</strain>
    </source>
</reference>
<evidence type="ECO:0000256" key="1">
    <source>
        <dbReference type="ARBA" id="ARBA00022729"/>
    </source>
</evidence>
<dbReference type="Pfam" id="PF00497">
    <property type="entry name" value="SBP_bac_3"/>
    <property type="match status" value="1"/>
</dbReference>
<evidence type="ECO:0000256" key="3">
    <source>
        <dbReference type="SAM" id="SignalP"/>
    </source>
</evidence>
<sequence>MIVRPRSSTGRRRTGALAAAALTLLAPALASCGDSAGDGNADKASGGGSGHQVSITGVGTVEPSADLSGKLPSDVAADKVVKMATNAPYAPFIDFSAEGDTSHFKGLDYDLVQAIAARLGIEAQFQQQPFDGLVPGLQAGKYDAIVGGITDNFERQATATFVDYTASGTGVLVPDGNPDGIATLADLCGKKVAVQKASKQVELMTRFNKSDCGSSPIELTEYPQNTDAVQALMAKKAAAMVATKVNLVDAAAKLDGKVEVVDDPSAPNGYHASPNGIGFDKGDAALAEAFQAALQSLIDDGTYGKILAKWKQEPIGIDKATIDAAID</sequence>
<dbReference type="PANTHER" id="PTHR35936:SF17">
    <property type="entry name" value="ARGININE-BINDING EXTRACELLULAR PROTEIN ARTP"/>
    <property type="match status" value="1"/>
</dbReference>
<proteinExistence type="predicted"/>
<dbReference type="PANTHER" id="PTHR35936">
    <property type="entry name" value="MEMBRANE-BOUND LYTIC MUREIN TRANSGLYCOSYLASE F"/>
    <property type="match status" value="1"/>
</dbReference>
<dbReference type="EMBL" id="BAAAPB010000001">
    <property type="protein sequence ID" value="GAA1957351.1"/>
    <property type="molecule type" value="Genomic_DNA"/>
</dbReference>
<evidence type="ECO:0000313" key="5">
    <source>
        <dbReference type="EMBL" id="GAA1957351.1"/>
    </source>
</evidence>
<protein>
    <submittedName>
        <fullName evidence="5">ABC transporter substrate-binding protein</fullName>
    </submittedName>
</protein>
<dbReference type="InterPro" id="IPR001638">
    <property type="entry name" value="Solute-binding_3/MltF_N"/>
</dbReference>
<evidence type="ECO:0000259" key="4">
    <source>
        <dbReference type="SMART" id="SM00062"/>
    </source>
</evidence>
<keyword evidence="1 3" id="KW-0732">Signal</keyword>
<name>A0ABN2QS05_9ACTN</name>
<dbReference type="SUPFAM" id="SSF53850">
    <property type="entry name" value="Periplasmic binding protein-like II"/>
    <property type="match status" value="1"/>
</dbReference>
<dbReference type="Gene3D" id="3.40.190.10">
    <property type="entry name" value="Periplasmic binding protein-like II"/>
    <property type="match status" value="2"/>
</dbReference>
<keyword evidence="6" id="KW-1185">Reference proteome</keyword>
<evidence type="ECO:0000256" key="2">
    <source>
        <dbReference type="SAM" id="MobiDB-lite"/>
    </source>
</evidence>
<evidence type="ECO:0000313" key="6">
    <source>
        <dbReference type="Proteomes" id="UP001500571"/>
    </source>
</evidence>
<feature type="chain" id="PRO_5046614803" evidence="3">
    <location>
        <begin position="31"/>
        <end position="327"/>
    </location>
</feature>